<organism evidence="2 3">
    <name type="scientific">Streptomyces phaeolivaceus</name>
    <dbReference type="NCBI Taxonomy" id="2653200"/>
    <lineage>
        <taxon>Bacteria</taxon>
        <taxon>Bacillati</taxon>
        <taxon>Actinomycetota</taxon>
        <taxon>Actinomycetes</taxon>
        <taxon>Kitasatosporales</taxon>
        <taxon>Streptomycetaceae</taxon>
        <taxon>Streptomyces</taxon>
    </lineage>
</organism>
<proteinExistence type="predicted"/>
<name>A0A5P8JW11_9ACTN</name>
<evidence type="ECO:0000256" key="1">
    <source>
        <dbReference type="SAM" id="MobiDB-lite"/>
    </source>
</evidence>
<sequence length="107" mass="12246">MADNSPKRKAVQSEERPKWVPLREDQHSELSALARELMLSRSRKTERITENTVIRLAVDLVLRHPELLVGDTEDDLRTNMLGRFEQLLERERELLAGGAGEEPGESQ</sequence>
<dbReference type="KEGG" id="sphv:F9278_00005"/>
<dbReference type="AlphaFoldDB" id="A0A5P8JW11"/>
<dbReference type="RefSeq" id="WP_152166424.1">
    <property type="nucleotide sequence ID" value="NZ_CP045095.1"/>
</dbReference>
<dbReference type="Proteomes" id="UP000327294">
    <property type="component" value="Plasmid unnamed1"/>
</dbReference>
<feature type="region of interest" description="Disordered" evidence="1">
    <location>
        <begin position="1"/>
        <end position="21"/>
    </location>
</feature>
<dbReference type="EMBL" id="CP045095">
    <property type="protein sequence ID" value="QFQ94890.1"/>
    <property type="molecule type" value="Genomic_DNA"/>
</dbReference>
<feature type="compositionally biased region" description="Basic and acidic residues" evidence="1">
    <location>
        <begin position="11"/>
        <end position="21"/>
    </location>
</feature>
<keyword evidence="2" id="KW-0614">Plasmid</keyword>
<keyword evidence="3" id="KW-1185">Reference proteome</keyword>
<accession>A0A5P8JW11</accession>
<evidence type="ECO:0000313" key="2">
    <source>
        <dbReference type="EMBL" id="QFQ94890.1"/>
    </source>
</evidence>
<reference evidence="2 3" key="1">
    <citation type="submission" date="2019-10" db="EMBL/GenBank/DDBJ databases">
        <title>Streptomyces sp. strain GY16 isolated from leaves of Broussonetia papyrifera.</title>
        <authorList>
            <person name="Mo P."/>
        </authorList>
    </citation>
    <scope>NUCLEOTIDE SEQUENCE [LARGE SCALE GENOMIC DNA]</scope>
    <source>
        <strain evidence="2 3">GY16</strain>
        <plasmid evidence="2 3">unnamed1</plasmid>
    </source>
</reference>
<gene>
    <name evidence="2" type="ORF">F9278_00005</name>
</gene>
<geneLocation type="plasmid" evidence="2 3">
    <name>unnamed1</name>
</geneLocation>
<evidence type="ECO:0000313" key="3">
    <source>
        <dbReference type="Proteomes" id="UP000327294"/>
    </source>
</evidence>
<protein>
    <submittedName>
        <fullName evidence="2">Chromosome segregation ATPase</fullName>
    </submittedName>
</protein>